<dbReference type="NCBIfam" id="TIGR02916">
    <property type="entry name" value="PEP_his_kin"/>
    <property type="match status" value="1"/>
</dbReference>
<sequence length="704" mass="78265">MLGMLKEVALASYLAAASTFLLFGLFLFARNGGQLRRLALGVACCINAGWAILLVVQLFLPARWPVLVAVFESLRNASWDVFLLLLIGVFGKDRRTTIFNANRWVLAVAVFYAVMLACTLSVSWQNGYPVLAGDFIAVTVLRTGAAILGLFLVEQLYRNTLEVQRWGIKFACIGMGVMFAYDFYMYSDALLFRHFNPDAWVARGFINALAVPLIAISTLRNPRWSLGITVSRHVLFHSAALFGAAGYLLAMALAGYYLRIFGGTWGSVIQLAFLCGAVALLLGILFSGVFRSRLRVFISKHFYSYNYDYREVWLSFTRSLSSKGPDLETRVVEALAKLVESPGGAVFMVRDDGSFDTAARWNCAAGAQADPANAGLIRFLEEKQWVIDLTQHKINPGHYGHVAIPAWLSDYPRAWLVVPMEVHGRLLGIVMLAQPRSPVKLNWEVTDLLKLAGRQAGSYLAQQQFATELMVARQFESFNRMSTFVVHDLKNLVSQLSLLMANAERHKDNPEFQRDMIDTVDFSVQKMRLLLHKLSRKDSAETSQPIDLDALLERAIRGKSAAEPKPVLTIEAGGMQVQADWERLERVLGHIVQNAIEAVSPKNGRVEVRLARDGAEALVEIGDNGHGMSEEFIRRRLFKPFETTKSAGMGIGVFESREYVQALGGTLHVESVEAVGTRFFIRLPLLAPVKAATTQLQEETSESK</sequence>
<dbReference type="InterPro" id="IPR050351">
    <property type="entry name" value="BphY/WalK/GraS-like"/>
</dbReference>
<feature type="transmembrane region" description="Helical" evidence="8">
    <location>
        <begin position="103"/>
        <end position="124"/>
    </location>
</feature>
<dbReference type="AlphaFoldDB" id="A0A2D0B6P1"/>
<keyword evidence="6" id="KW-0067">ATP-binding</keyword>
<evidence type="ECO:0000256" key="8">
    <source>
        <dbReference type="SAM" id="Phobius"/>
    </source>
</evidence>
<keyword evidence="3" id="KW-0808">Transferase</keyword>
<feature type="transmembrane region" description="Helical" evidence="8">
    <location>
        <begin position="12"/>
        <end position="29"/>
    </location>
</feature>
<evidence type="ECO:0000256" key="7">
    <source>
        <dbReference type="ARBA" id="ARBA00023012"/>
    </source>
</evidence>
<feature type="transmembrane region" description="Helical" evidence="8">
    <location>
        <begin position="204"/>
        <end position="222"/>
    </location>
</feature>
<dbReference type="EC" id="2.7.13.3" evidence="2"/>
<dbReference type="InterPro" id="IPR005467">
    <property type="entry name" value="His_kinase_dom"/>
</dbReference>
<dbReference type="PROSITE" id="PS50109">
    <property type="entry name" value="HIS_KIN"/>
    <property type="match status" value="1"/>
</dbReference>
<dbReference type="Gene3D" id="3.30.565.10">
    <property type="entry name" value="Histidine kinase-like ATPase, C-terminal domain"/>
    <property type="match status" value="1"/>
</dbReference>
<evidence type="ECO:0000313" key="10">
    <source>
        <dbReference type="EMBL" id="OWY29832.1"/>
    </source>
</evidence>
<organism evidence="10 11">
    <name type="scientific">Herbaspirillum robiniae</name>
    <dbReference type="NCBI Taxonomy" id="2014887"/>
    <lineage>
        <taxon>Bacteria</taxon>
        <taxon>Pseudomonadati</taxon>
        <taxon>Pseudomonadota</taxon>
        <taxon>Betaproteobacteria</taxon>
        <taxon>Burkholderiales</taxon>
        <taxon>Oxalobacteraceae</taxon>
        <taxon>Herbaspirillum</taxon>
    </lineage>
</organism>
<dbReference type="Pfam" id="PF01590">
    <property type="entry name" value="GAF"/>
    <property type="match status" value="1"/>
</dbReference>
<feature type="transmembrane region" description="Helical" evidence="8">
    <location>
        <begin position="166"/>
        <end position="184"/>
    </location>
</feature>
<feature type="transmembrane region" description="Helical" evidence="8">
    <location>
        <begin position="38"/>
        <end position="60"/>
    </location>
</feature>
<dbReference type="GO" id="GO:0000156">
    <property type="term" value="F:phosphorelay response regulator activity"/>
    <property type="evidence" value="ECO:0007669"/>
    <property type="project" value="TreeGrafter"/>
</dbReference>
<dbReference type="SUPFAM" id="SSF55874">
    <property type="entry name" value="ATPase domain of HSP90 chaperone/DNA topoisomerase II/histidine kinase"/>
    <property type="match status" value="1"/>
</dbReference>
<evidence type="ECO:0000256" key="3">
    <source>
        <dbReference type="ARBA" id="ARBA00022679"/>
    </source>
</evidence>
<dbReference type="GO" id="GO:0005524">
    <property type="term" value="F:ATP binding"/>
    <property type="evidence" value="ECO:0007669"/>
    <property type="project" value="UniProtKB-KW"/>
</dbReference>
<accession>A0A2D0B6P1</accession>
<dbReference type="InterPro" id="IPR014265">
    <property type="entry name" value="XrtA/PrsK"/>
</dbReference>
<dbReference type="SUPFAM" id="SSF55781">
    <property type="entry name" value="GAF domain-like"/>
    <property type="match status" value="1"/>
</dbReference>
<dbReference type="InterPro" id="IPR003018">
    <property type="entry name" value="GAF"/>
</dbReference>
<dbReference type="PANTHER" id="PTHR42878:SF7">
    <property type="entry name" value="SENSOR HISTIDINE KINASE GLRK"/>
    <property type="match status" value="1"/>
</dbReference>
<reference evidence="10 11" key="1">
    <citation type="submission" date="2017-06" db="EMBL/GenBank/DDBJ databases">
        <title>Herbaspirillum phytohormonus sp. nov., isolated from the root nodule of Robinia pseudoacacia in lead-zinc mine.</title>
        <authorList>
            <person name="Fan M."/>
            <person name="Lin Y."/>
        </authorList>
    </citation>
    <scope>NUCLEOTIDE SEQUENCE [LARGE SCALE GENOMIC DNA]</scope>
    <source>
        <strain evidence="10 11">HZ10</strain>
    </source>
</reference>
<evidence type="ECO:0000313" key="11">
    <source>
        <dbReference type="Proteomes" id="UP000197596"/>
    </source>
</evidence>
<keyword evidence="5 10" id="KW-0418">Kinase</keyword>
<dbReference type="GO" id="GO:0004673">
    <property type="term" value="F:protein histidine kinase activity"/>
    <property type="evidence" value="ECO:0007669"/>
    <property type="project" value="UniProtKB-EC"/>
</dbReference>
<dbReference type="PANTHER" id="PTHR42878">
    <property type="entry name" value="TWO-COMPONENT HISTIDINE KINASE"/>
    <property type="match status" value="1"/>
</dbReference>
<dbReference type="InterPro" id="IPR004358">
    <property type="entry name" value="Sig_transdc_His_kin-like_C"/>
</dbReference>
<feature type="transmembrane region" description="Helical" evidence="8">
    <location>
        <begin position="234"/>
        <end position="257"/>
    </location>
</feature>
<keyword evidence="7" id="KW-0902">Two-component regulatory system</keyword>
<dbReference type="InterPro" id="IPR036890">
    <property type="entry name" value="HATPase_C_sf"/>
</dbReference>
<feature type="domain" description="Histidine kinase" evidence="9">
    <location>
        <begin position="484"/>
        <end position="687"/>
    </location>
</feature>
<evidence type="ECO:0000256" key="4">
    <source>
        <dbReference type="ARBA" id="ARBA00022741"/>
    </source>
</evidence>
<keyword evidence="8" id="KW-0812">Transmembrane</keyword>
<gene>
    <name evidence="10" type="ORF">CEJ42_08235</name>
</gene>
<evidence type="ECO:0000256" key="5">
    <source>
        <dbReference type="ARBA" id="ARBA00022777"/>
    </source>
</evidence>
<name>A0A2D0B6P1_9BURK</name>
<feature type="transmembrane region" description="Helical" evidence="8">
    <location>
        <begin position="66"/>
        <end position="91"/>
    </location>
</feature>
<evidence type="ECO:0000256" key="6">
    <source>
        <dbReference type="ARBA" id="ARBA00022840"/>
    </source>
</evidence>
<dbReference type="InterPro" id="IPR003594">
    <property type="entry name" value="HATPase_dom"/>
</dbReference>
<evidence type="ECO:0000259" key="9">
    <source>
        <dbReference type="PROSITE" id="PS50109"/>
    </source>
</evidence>
<evidence type="ECO:0000256" key="1">
    <source>
        <dbReference type="ARBA" id="ARBA00000085"/>
    </source>
</evidence>
<evidence type="ECO:0000256" key="2">
    <source>
        <dbReference type="ARBA" id="ARBA00012438"/>
    </source>
</evidence>
<feature type="transmembrane region" description="Helical" evidence="8">
    <location>
        <begin position="269"/>
        <end position="290"/>
    </location>
</feature>
<keyword evidence="4" id="KW-0547">Nucleotide-binding</keyword>
<proteinExistence type="predicted"/>
<keyword evidence="8" id="KW-1133">Transmembrane helix</keyword>
<comment type="catalytic activity">
    <reaction evidence="1">
        <text>ATP + protein L-histidine = ADP + protein N-phospho-L-histidine.</text>
        <dbReference type="EC" id="2.7.13.3"/>
    </reaction>
</comment>
<dbReference type="GO" id="GO:0007234">
    <property type="term" value="P:osmosensory signaling via phosphorelay pathway"/>
    <property type="evidence" value="ECO:0007669"/>
    <property type="project" value="TreeGrafter"/>
</dbReference>
<keyword evidence="8" id="KW-0472">Membrane</keyword>
<dbReference type="GO" id="GO:0030295">
    <property type="term" value="F:protein kinase activator activity"/>
    <property type="evidence" value="ECO:0007669"/>
    <property type="project" value="TreeGrafter"/>
</dbReference>
<dbReference type="PRINTS" id="PR00344">
    <property type="entry name" value="BCTRLSENSOR"/>
</dbReference>
<dbReference type="RefSeq" id="WP_088750594.1">
    <property type="nucleotide sequence ID" value="NZ_NJGU01000004.1"/>
</dbReference>
<dbReference type="Pfam" id="PF02518">
    <property type="entry name" value="HATPase_c"/>
    <property type="match status" value="1"/>
</dbReference>
<feature type="transmembrane region" description="Helical" evidence="8">
    <location>
        <begin position="130"/>
        <end position="154"/>
    </location>
</feature>
<dbReference type="SMART" id="SM00387">
    <property type="entry name" value="HATPase_c"/>
    <property type="match status" value="1"/>
</dbReference>
<dbReference type="EMBL" id="NJGU01000004">
    <property type="protein sequence ID" value="OWY29832.1"/>
    <property type="molecule type" value="Genomic_DNA"/>
</dbReference>
<dbReference type="Proteomes" id="UP000197596">
    <property type="component" value="Unassembled WGS sequence"/>
</dbReference>
<protein>
    <recommendedName>
        <fullName evidence="2">histidine kinase</fullName>
        <ecNumber evidence="2">2.7.13.3</ecNumber>
    </recommendedName>
</protein>
<dbReference type="InterPro" id="IPR029016">
    <property type="entry name" value="GAF-like_dom_sf"/>
</dbReference>
<dbReference type="Gene3D" id="3.30.450.40">
    <property type="match status" value="1"/>
</dbReference>
<comment type="caution">
    <text evidence="10">The sequence shown here is derived from an EMBL/GenBank/DDBJ whole genome shotgun (WGS) entry which is preliminary data.</text>
</comment>